<protein>
    <recommendedName>
        <fullName evidence="2">DNA-directed RNA polymerase</fullName>
        <ecNumber evidence="2">2.7.7.6</ecNumber>
    </recommendedName>
</protein>
<keyword evidence="4" id="KW-0808">Transferase</keyword>
<organism evidence="9 10">
    <name type="scientific">Cichlidogyrus casuarinus</name>
    <dbReference type="NCBI Taxonomy" id="1844966"/>
    <lineage>
        <taxon>Eukaryota</taxon>
        <taxon>Metazoa</taxon>
        <taxon>Spiralia</taxon>
        <taxon>Lophotrochozoa</taxon>
        <taxon>Platyhelminthes</taxon>
        <taxon>Monogenea</taxon>
        <taxon>Monopisthocotylea</taxon>
        <taxon>Dactylogyridea</taxon>
        <taxon>Ancyrocephalidae</taxon>
        <taxon>Cichlidogyrus</taxon>
    </lineage>
</organism>
<evidence type="ECO:0000256" key="2">
    <source>
        <dbReference type="ARBA" id="ARBA00012418"/>
    </source>
</evidence>
<keyword evidence="5" id="KW-0548">Nucleotidyltransferase</keyword>
<dbReference type="InterPro" id="IPR043502">
    <property type="entry name" value="DNA/RNA_pol_sf"/>
</dbReference>
<reference evidence="9 10" key="1">
    <citation type="submission" date="2024-11" db="EMBL/GenBank/DDBJ databases">
        <title>Adaptive evolution of stress response genes in parasites aligns with host niche diversity.</title>
        <authorList>
            <person name="Hahn C."/>
            <person name="Resl P."/>
        </authorList>
    </citation>
    <scope>NUCLEOTIDE SEQUENCE [LARGE SCALE GENOMIC DNA]</scope>
    <source>
        <strain evidence="9">EGGRZ-B1_66</strain>
        <tissue evidence="9">Body</tissue>
    </source>
</reference>
<keyword evidence="3" id="KW-0240">DNA-directed RNA polymerase</keyword>
<dbReference type="AlphaFoldDB" id="A0ABD2QA18"/>
<feature type="domain" description="DNA-directed RNA polymerase C-terminal" evidence="8">
    <location>
        <begin position="7"/>
        <end position="184"/>
    </location>
</feature>
<dbReference type="InterPro" id="IPR002092">
    <property type="entry name" value="DNA-dir_Rpol_phage-type"/>
</dbReference>
<comment type="catalytic activity">
    <reaction evidence="7">
        <text>RNA(n) + a ribonucleoside 5'-triphosphate = RNA(n+1) + diphosphate</text>
        <dbReference type="Rhea" id="RHEA:21248"/>
        <dbReference type="Rhea" id="RHEA-COMP:14527"/>
        <dbReference type="Rhea" id="RHEA-COMP:17342"/>
        <dbReference type="ChEBI" id="CHEBI:33019"/>
        <dbReference type="ChEBI" id="CHEBI:61557"/>
        <dbReference type="ChEBI" id="CHEBI:140395"/>
        <dbReference type="EC" id="2.7.7.6"/>
    </reaction>
</comment>
<evidence type="ECO:0000256" key="5">
    <source>
        <dbReference type="ARBA" id="ARBA00022695"/>
    </source>
</evidence>
<dbReference type="Gene3D" id="3.30.70.370">
    <property type="match status" value="1"/>
</dbReference>
<comment type="caution">
    <text evidence="9">The sequence shown here is derived from an EMBL/GenBank/DDBJ whole genome shotgun (WGS) entry which is preliminary data.</text>
</comment>
<keyword evidence="10" id="KW-1185">Reference proteome</keyword>
<evidence type="ECO:0000259" key="8">
    <source>
        <dbReference type="Pfam" id="PF00940"/>
    </source>
</evidence>
<dbReference type="PANTHER" id="PTHR10102">
    <property type="entry name" value="DNA-DIRECTED RNA POLYMERASE, MITOCHONDRIAL"/>
    <property type="match status" value="1"/>
</dbReference>
<keyword evidence="6" id="KW-0804">Transcription</keyword>
<evidence type="ECO:0000256" key="1">
    <source>
        <dbReference type="ARBA" id="ARBA00009493"/>
    </source>
</evidence>
<sequence length="184" mass="21207">MARCLLEQISKYVARNLHCRVAWFTPMGLPVVQPYVKPGRQKRFAADSLMGLDLPDGNRQANAFPPNFIHSLDSCHMMLTALHCFRRGITFASVHDCFWTHPSMVDHLNQICREEFIALHSQPVLEDLSEYIQERFGYTTSELEAISDPEKRAKAISFNNLLRKVPEKGQFNLQEVRDSAYFFS</sequence>
<accession>A0ABD2QA18</accession>
<proteinExistence type="inferred from homology"/>
<dbReference type="EC" id="2.7.7.6" evidence="2"/>
<dbReference type="GO" id="GO:0003899">
    <property type="term" value="F:DNA-directed RNA polymerase activity"/>
    <property type="evidence" value="ECO:0007669"/>
    <property type="project" value="UniProtKB-EC"/>
</dbReference>
<evidence type="ECO:0000313" key="9">
    <source>
        <dbReference type="EMBL" id="KAL3316404.1"/>
    </source>
</evidence>
<name>A0ABD2QA18_9PLAT</name>
<dbReference type="Proteomes" id="UP001626550">
    <property type="component" value="Unassembled WGS sequence"/>
</dbReference>
<evidence type="ECO:0000256" key="3">
    <source>
        <dbReference type="ARBA" id="ARBA00022478"/>
    </source>
</evidence>
<dbReference type="EMBL" id="JBJKFK010000544">
    <property type="protein sequence ID" value="KAL3316404.1"/>
    <property type="molecule type" value="Genomic_DNA"/>
</dbReference>
<dbReference type="InterPro" id="IPR046950">
    <property type="entry name" value="DNA-dir_Rpol_C_phage-type"/>
</dbReference>
<evidence type="ECO:0000256" key="6">
    <source>
        <dbReference type="ARBA" id="ARBA00023163"/>
    </source>
</evidence>
<dbReference type="Pfam" id="PF00940">
    <property type="entry name" value="RNA_pol"/>
    <property type="match status" value="1"/>
</dbReference>
<dbReference type="SUPFAM" id="SSF56672">
    <property type="entry name" value="DNA/RNA polymerases"/>
    <property type="match status" value="1"/>
</dbReference>
<gene>
    <name evidence="9" type="ORF">Ciccas_004958</name>
</gene>
<evidence type="ECO:0000313" key="10">
    <source>
        <dbReference type="Proteomes" id="UP001626550"/>
    </source>
</evidence>
<evidence type="ECO:0000256" key="7">
    <source>
        <dbReference type="ARBA" id="ARBA00048552"/>
    </source>
</evidence>
<comment type="similarity">
    <text evidence="1">Belongs to the phage and mitochondrial RNA polymerase family.</text>
</comment>
<dbReference type="GO" id="GO:0000428">
    <property type="term" value="C:DNA-directed RNA polymerase complex"/>
    <property type="evidence" value="ECO:0007669"/>
    <property type="project" value="UniProtKB-KW"/>
</dbReference>
<dbReference type="PANTHER" id="PTHR10102:SF0">
    <property type="entry name" value="DNA-DIRECTED RNA POLYMERASE, MITOCHONDRIAL"/>
    <property type="match status" value="1"/>
</dbReference>
<evidence type="ECO:0000256" key="4">
    <source>
        <dbReference type="ARBA" id="ARBA00022679"/>
    </source>
</evidence>